<protein>
    <recommendedName>
        <fullName evidence="2">histidine kinase</fullName>
        <ecNumber evidence="2">2.7.13.3</ecNumber>
    </recommendedName>
</protein>
<feature type="compositionally biased region" description="Basic and acidic residues" evidence="6">
    <location>
        <begin position="373"/>
        <end position="383"/>
    </location>
</feature>
<dbReference type="InterPro" id="IPR003594">
    <property type="entry name" value="HATPase_dom"/>
</dbReference>
<dbReference type="InterPro" id="IPR013587">
    <property type="entry name" value="Nitrate/nitrite_sensing"/>
</dbReference>
<dbReference type="EC" id="2.7.13.3" evidence="2"/>
<evidence type="ECO:0000256" key="7">
    <source>
        <dbReference type="SAM" id="Phobius"/>
    </source>
</evidence>
<dbReference type="PANTHER" id="PTHR45436">
    <property type="entry name" value="SENSOR HISTIDINE KINASE YKOH"/>
    <property type="match status" value="1"/>
</dbReference>
<dbReference type="GO" id="GO:0005886">
    <property type="term" value="C:plasma membrane"/>
    <property type="evidence" value="ECO:0007669"/>
    <property type="project" value="TreeGrafter"/>
</dbReference>
<dbReference type="OrthoDB" id="4349881at2"/>
<evidence type="ECO:0000256" key="2">
    <source>
        <dbReference type="ARBA" id="ARBA00012438"/>
    </source>
</evidence>
<keyword evidence="7" id="KW-0472">Membrane</keyword>
<keyword evidence="7" id="KW-0812">Transmembrane</keyword>
<dbReference type="EMBL" id="FTNF01000007">
    <property type="protein sequence ID" value="SIR18640.1"/>
    <property type="molecule type" value="Genomic_DNA"/>
</dbReference>
<dbReference type="Gene3D" id="3.30.565.10">
    <property type="entry name" value="Histidine kinase-like ATPase, C-terminal domain"/>
    <property type="match status" value="1"/>
</dbReference>
<keyword evidence="3" id="KW-0597">Phosphoprotein</keyword>
<dbReference type="GO" id="GO:0004673">
    <property type="term" value="F:protein histidine kinase activity"/>
    <property type="evidence" value="ECO:0007669"/>
    <property type="project" value="UniProtKB-EC"/>
</dbReference>
<sequence length="718" mass="75060">MSGPATTAGRPIRCLFTATAVALLMLWSYAAYLTGADAADLLRVRALAETLGQPTDLLIRDLQTERRLTAATIAGGPQAPSALTGARTGTDRSLTALRDAAGGTDLRLLTAGAVHDRADTLLRRLDGLADLRAEADAGRSEAVTGYDQLIDVAFAVYGPEWGTRENRLAAETRSIVALARTRELLAREDTLLTAALTAGRTSADDRRRLAELIEIRRYAGTEAVVGLPGNDQDAYLTLVQGPRFAALRSLEDRLLRPVDSRPEPSAEEWQAASAPALAELHDLVRSTARQSAERATPGAALLVVRTGAVLGLGLVALVALLLAGARALRRISAAPDRTRHTRPAAPAGEVRRPPVGGRPGAADSGDGGLARHAALDHRNDHAPGRPVTGVRNGHTTGGPPATGWGERDSGTVNTAGPGRAGGGPVPGRWDERTVAAATRELFLRLTQRNQVLLREQLNLLDLMERREHDAEEAAELFQLDHLATRLRRNVEKLVTLAGARPSRRWRRPVPLLDVARGAVAEVPDYQRVLVAPHWPWHLAGPAVTDVIHLLAELVENALVFSPTETTVRMAGEHRPGGCAIVVTDDGPGLAPAALAAANRTLADPPMAGPPSGRTGLYAAALLAARCGARVSLQPGPRGGTAAIVLLPSALVTPTGPDAAAPGPGGPRSGPSARPSAGPGSTGDLPVRTRYSGSGQPGPGRAGTDTVEIPAPRAARGRS</sequence>
<evidence type="ECO:0000256" key="3">
    <source>
        <dbReference type="ARBA" id="ARBA00022553"/>
    </source>
</evidence>
<dbReference type="Proteomes" id="UP000186004">
    <property type="component" value="Unassembled WGS sequence"/>
</dbReference>
<feature type="transmembrane region" description="Helical" evidence="7">
    <location>
        <begin position="299"/>
        <end position="323"/>
    </location>
</feature>
<evidence type="ECO:0000256" key="4">
    <source>
        <dbReference type="ARBA" id="ARBA00022679"/>
    </source>
</evidence>
<feature type="region of interest" description="Disordered" evidence="6">
    <location>
        <begin position="334"/>
        <end position="407"/>
    </location>
</feature>
<dbReference type="Pfam" id="PF02518">
    <property type="entry name" value="HATPase_c"/>
    <property type="match status" value="1"/>
</dbReference>
<evidence type="ECO:0000256" key="6">
    <source>
        <dbReference type="SAM" id="MobiDB-lite"/>
    </source>
</evidence>
<evidence type="ECO:0000256" key="5">
    <source>
        <dbReference type="ARBA" id="ARBA00022777"/>
    </source>
</evidence>
<dbReference type="SMART" id="SM00387">
    <property type="entry name" value="HATPase_c"/>
    <property type="match status" value="1"/>
</dbReference>
<feature type="compositionally biased region" description="Low complexity" evidence="6">
    <location>
        <begin position="668"/>
        <end position="682"/>
    </location>
</feature>
<name>A0A1N6YVM9_9ACTN</name>
<feature type="domain" description="Histidine kinase/HSP90-like ATPase" evidence="8">
    <location>
        <begin position="544"/>
        <end position="650"/>
    </location>
</feature>
<dbReference type="InterPro" id="IPR036890">
    <property type="entry name" value="HATPase_C_sf"/>
</dbReference>
<keyword evidence="4" id="KW-0808">Transferase</keyword>
<proteinExistence type="predicted"/>
<evidence type="ECO:0000256" key="1">
    <source>
        <dbReference type="ARBA" id="ARBA00000085"/>
    </source>
</evidence>
<reference evidence="9 10" key="1">
    <citation type="submission" date="2017-01" db="EMBL/GenBank/DDBJ databases">
        <authorList>
            <person name="Mah S.A."/>
            <person name="Swanson W.J."/>
            <person name="Moy G.W."/>
            <person name="Vacquier V.D."/>
        </authorList>
    </citation>
    <scope>NUCLEOTIDE SEQUENCE [LARGE SCALE GENOMIC DNA]</scope>
    <source>
        <strain evidence="9 10">DSM 45758</strain>
    </source>
</reference>
<dbReference type="PANTHER" id="PTHR45436:SF5">
    <property type="entry name" value="SENSOR HISTIDINE KINASE TRCS"/>
    <property type="match status" value="1"/>
</dbReference>
<gene>
    <name evidence="9" type="ORF">SAMN05444858_10745</name>
</gene>
<feature type="region of interest" description="Disordered" evidence="6">
    <location>
        <begin position="654"/>
        <end position="718"/>
    </location>
</feature>
<keyword evidence="10" id="KW-1185">Reference proteome</keyword>
<dbReference type="AlphaFoldDB" id="A0A1N6YVM9"/>
<organism evidence="9 10">
    <name type="scientific">Micromonospora avicenniae</name>
    <dbReference type="NCBI Taxonomy" id="1198245"/>
    <lineage>
        <taxon>Bacteria</taxon>
        <taxon>Bacillati</taxon>
        <taxon>Actinomycetota</taxon>
        <taxon>Actinomycetes</taxon>
        <taxon>Micromonosporales</taxon>
        <taxon>Micromonosporaceae</taxon>
        <taxon>Micromonospora</taxon>
    </lineage>
</organism>
<evidence type="ECO:0000313" key="9">
    <source>
        <dbReference type="EMBL" id="SIR18640.1"/>
    </source>
</evidence>
<accession>A0A1N6YVM9</accession>
<dbReference type="Pfam" id="PF08376">
    <property type="entry name" value="NIT"/>
    <property type="match status" value="1"/>
</dbReference>
<keyword evidence="7" id="KW-1133">Transmembrane helix</keyword>
<dbReference type="InterPro" id="IPR050428">
    <property type="entry name" value="TCS_sensor_his_kinase"/>
</dbReference>
<dbReference type="SUPFAM" id="SSF55874">
    <property type="entry name" value="ATPase domain of HSP90 chaperone/DNA topoisomerase II/histidine kinase"/>
    <property type="match status" value="1"/>
</dbReference>
<dbReference type="RefSeq" id="WP_076470628.1">
    <property type="nucleotide sequence ID" value="NZ_FTNF01000007.1"/>
</dbReference>
<dbReference type="GO" id="GO:0000160">
    <property type="term" value="P:phosphorelay signal transduction system"/>
    <property type="evidence" value="ECO:0007669"/>
    <property type="project" value="TreeGrafter"/>
</dbReference>
<comment type="catalytic activity">
    <reaction evidence="1">
        <text>ATP + protein L-histidine = ADP + protein N-phospho-L-histidine.</text>
        <dbReference type="EC" id="2.7.13.3"/>
    </reaction>
</comment>
<evidence type="ECO:0000259" key="8">
    <source>
        <dbReference type="SMART" id="SM00387"/>
    </source>
</evidence>
<keyword evidence="5" id="KW-0418">Kinase</keyword>
<evidence type="ECO:0000313" key="10">
    <source>
        <dbReference type="Proteomes" id="UP000186004"/>
    </source>
</evidence>
<dbReference type="STRING" id="1198245.SAMN05444858_10745"/>